<organism evidence="1 2">
    <name type="scientific">Galerina marginata (strain CBS 339.88)</name>
    <dbReference type="NCBI Taxonomy" id="685588"/>
    <lineage>
        <taxon>Eukaryota</taxon>
        <taxon>Fungi</taxon>
        <taxon>Dikarya</taxon>
        <taxon>Basidiomycota</taxon>
        <taxon>Agaricomycotina</taxon>
        <taxon>Agaricomycetes</taxon>
        <taxon>Agaricomycetidae</taxon>
        <taxon>Agaricales</taxon>
        <taxon>Agaricineae</taxon>
        <taxon>Strophariaceae</taxon>
        <taxon>Galerina</taxon>
    </lineage>
</organism>
<dbReference type="OrthoDB" id="5211809at2759"/>
<dbReference type="Proteomes" id="UP000027222">
    <property type="component" value="Unassembled WGS sequence"/>
</dbReference>
<evidence type="ECO:0000313" key="1">
    <source>
        <dbReference type="EMBL" id="KDR75137.1"/>
    </source>
</evidence>
<accession>A0A067SYI6</accession>
<sequence length="106" mass="11745">MDNGSYSSYVGISDSSPTSPFSQWTEAISNGGHNSYFQDSCGLGGGPFFGNDDQAPWREQPAMVKINFKSDRTFVLATNQTPQVLLICWHCLYFLVLRSLLDVQGK</sequence>
<reference evidence="2" key="1">
    <citation type="journal article" date="2014" name="Proc. Natl. Acad. Sci. U.S.A.">
        <title>Extensive sampling of basidiomycete genomes demonstrates inadequacy of the white-rot/brown-rot paradigm for wood decay fungi.</title>
        <authorList>
            <person name="Riley R."/>
            <person name="Salamov A.A."/>
            <person name="Brown D.W."/>
            <person name="Nagy L.G."/>
            <person name="Floudas D."/>
            <person name="Held B.W."/>
            <person name="Levasseur A."/>
            <person name="Lombard V."/>
            <person name="Morin E."/>
            <person name="Otillar R."/>
            <person name="Lindquist E.A."/>
            <person name="Sun H."/>
            <person name="LaButti K.M."/>
            <person name="Schmutz J."/>
            <person name="Jabbour D."/>
            <person name="Luo H."/>
            <person name="Baker S.E."/>
            <person name="Pisabarro A.G."/>
            <person name="Walton J.D."/>
            <person name="Blanchette R.A."/>
            <person name="Henrissat B."/>
            <person name="Martin F."/>
            <person name="Cullen D."/>
            <person name="Hibbett D.S."/>
            <person name="Grigoriev I.V."/>
        </authorList>
    </citation>
    <scope>NUCLEOTIDE SEQUENCE [LARGE SCALE GENOMIC DNA]</scope>
    <source>
        <strain evidence="2">CBS 339.88</strain>
    </source>
</reference>
<dbReference type="HOGENOM" id="CLU_2223471_0_0_1"/>
<protein>
    <submittedName>
        <fullName evidence="1">Uncharacterized protein</fullName>
    </submittedName>
</protein>
<gene>
    <name evidence="1" type="ORF">GALMADRAFT_226793</name>
</gene>
<name>A0A067SYI6_GALM3</name>
<dbReference type="AlphaFoldDB" id="A0A067SYI6"/>
<keyword evidence="2" id="KW-1185">Reference proteome</keyword>
<dbReference type="EMBL" id="KL142381">
    <property type="protein sequence ID" value="KDR75137.1"/>
    <property type="molecule type" value="Genomic_DNA"/>
</dbReference>
<proteinExistence type="predicted"/>
<evidence type="ECO:0000313" key="2">
    <source>
        <dbReference type="Proteomes" id="UP000027222"/>
    </source>
</evidence>